<sequence>MSSQPWPNWSPTSSGQRPLICRYIRTFTRPLSDPTYMNGLFHPGLLGDTCTLIWGKALVSLLCEVTSHFWRMSRRQLHHIKDRSGDPTLRFLCGVVPKLFNLRSAVHHYPGQVVDTLPALDQVPWLFLVWFLHPLHRLLKQKVVRDLSFLPKARRVVHELLSNGVTNLPTRDTLKCLQALDTCLDNVLNDPQTRSQPQLHPSVENSESGFETMHVKDAPSVLSRILNKLIHRDGSFSQELAEDLTLPLSLLFELKLENICGSWQTAPSDSPPTLHQTTPPIPILRAYPDYGLCQVKLS</sequence>
<dbReference type="InParanoid" id="A0A0D0E3W5"/>
<accession>A0A0D0E3W5</accession>
<dbReference type="AlphaFoldDB" id="A0A0D0E3W5"/>
<name>A0A0D0E3W5_9AGAM</name>
<evidence type="ECO:0000313" key="2">
    <source>
        <dbReference type="Proteomes" id="UP000054538"/>
    </source>
</evidence>
<dbReference type="HOGENOM" id="CLU_934156_0_0_1"/>
<gene>
    <name evidence="1" type="ORF">PAXRUDRAFT_9219</name>
</gene>
<proteinExistence type="predicted"/>
<dbReference type="Proteomes" id="UP000054538">
    <property type="component" value="Unassembled WGS sequence"/>
</dbReference>
<organism evidence="1 2">
    <name type="scientific">Paxillus rubicundulus Ve08.2h10</name>
    <dbReference type="NCBI Taxonomy" id="930991"/>
    <lineage>
        <taxon>Eukaryota</taxon>
        <taxon>Fungi</taxon>
        <taxon>Dikarya</taxon>
        <taxon>Basidiomycota</taxon>
        <taxon>Agaricomycotina</taxon>
        <taxon>Agaricomycetes</taxon>
        <taxon>Agaricomycetidae</taxon>
        <taxon>Boletales</taxon>
        <taxon>Paxilineae</taxon>
        <taxon>Paxillaceae</taxon>
        <taxon>Paxillus</taxon>
    </lineage>
</organism>
<evidence type="ECO:0000313" key="1">
    <source>
        <dbReference type="EMBL" id="KIK98921.1"/>
    </source>
</evidence>
<protein>
    <submittedName>
        <fullName evidence="1">Uncharacterized protein</fullName>
    </submittedName>
</protein>
<reference evidence="1 2" key="1">
    <citation type="submission" date="2014-04" db="EMBL/GenBank/DDBJ databases">
        <authorList>
            <consortium name="DOE Joint Genome Institute"/>
            <person name="Kuo A."/>
            <person name="Kohler A."/>
            <person name="Jargeat P."/>
            <person name="Nagy L.G."/>
            <person name="Floudas D."/>
            <person name="Copeland A."/>
            <person name="Barry K.W."/>
            <person name="Cichocki N."/>
            <person name="Veneault-Fourrey C."/>
            <person name="LaButti K."/>
            <person name="Lindquist E.A."/>
            <person name="Lipzen A."/>
            <person name="Lundell T."/>
            <person name="Morin E."/>
            <person name="Murat C."/>
            <person name="Sun H."/>
            <person name="Tunlid A."/>
            <person name="Henrissat B."/>
            <person name="Grigoriev I.V."/>
            <person name="Hibbett D.S."/>
            <person name="Martin F."/>
            <person name="Nordberg H.P."/>
            <person name="Cantor M.N."/>
            <person name="Hua S.X."/>
        </authorList>
    </citation>
    <scope>NUCLEOTIDE SEQUENCE [LARGE SCALE GENOMIC DNA]</scope>
    <source>
        <strain evidence="1 2">Ve08.2h10</strain>
    </source>
</reference>
<dbReference type="EMBL" id="KN824876">
    <property type="protein sequence ID" value="KIK98921.1"/>
    <property type="molecule type" value="Genomic_DNA"/>
</dbReference>
<reference evidence="2" key="2">
    <citation type="submission" date="2015-01" db="EMBL/GenBank/DDBJ databases">
        <title>Evolutionary Origins and Diversification of the Mycorrhizal Mutualists.</title>
        <authorList>
            <consortium name="DOE Joint Genome Institute"/>
            <consortium name="Mycorrhizal Genomics Consortium"/>
            <person name="Kohler A."/>
            <person name="Kuo A."/>
            <person name="Nagy L.G."/>
            <person name="Floudas D."/>
            <person name="Copeland A."/>
            <person name="Barry K.W."/>
            <person name="Cichocki N."/>
            <person name="Veneault-Fourrey C."/>
            <person name="LaButti K."/>
            <person name="Lindquist E.A."/>
            <person name="Lipzen A."/>
            <person name="Lundell T."/>
            <person name="Morin E."/>
            <person name="Murat C."/>
            <person name="Riley R."/>
            <person name="Ohm R."/>
            <person name="Sun H."/>
            <person name="Tunlid A."/>
            <person name="Henrissat B."/>
            <person name="Grigoriev I.V."/>
            <person name="Hibbett D.S."/>
            <person name="Martin F."/>
        </authorList>
    </citation>
    <scope>NUCLEOTIDE SEQUENCE [LARGE SCALE GENOMIC DNA]</scope>
    <source>
        <strain evidence="2">Ve08.2h10</strain>
    </source>
</reference>
<keyword evidence="2" id="KW-1185">Reference proteome</keyword>